<dbReference type="RefSeq" id="WP_012375478.1">
    <property type="nucleotide sequence ID" value="NC_010571.1"/>
</dbReference>
<dbReference type="PANTHER" id="PTHR10815:SF5">
    <property type="entry name" value="METHYLATED-DNA--PROTEIN-CYSTEINE METHYLTRANSFERASE"/>
    <property type="match status" value="1"/>
</dbReference>
<keyword evidence="4" id="KW-0227">DNA damage</keyword>
<dbReference type="GO" id="GO:0003908">
    <property type="term" value="F:methylated-DNA-[protein]-cysteine S-methyltransferase activity"/>
    <property type="evidence" value="ECO:0007669"/>
    <property type="project" value="UniProtKB-EC"/>
</dbReference>
<evidence type="ECO:0000256" key="2">
    <source>
        <dbReference type="ARBA" id="ARBA00022603"/>
    </source>
</evidence>
<dbReference type="PANTHER" id="PTHR10815">
    <property type="entry name" value="METHYLATED-DNA--PROTEIN-CYSTEINE METHYLTRANSFERASE"/>
    <property type="match status" value="1"/>
</dbReference>
<dbReference type="EMBL" id="CP001032">
    <property type="protein sequence ID" value="ACB75943.1"/>
    <property type="molecule type" value="Genomic_DNA"/>
</dbReference>
<keyword evidence="9" id="KW-1185">Reference proteome</keyword>
<evidence type="ECO:0000256" key="3">
    <source>
        <dbReference type="ARBA" id="ARBA00022679"/>
    </source>
</evidence>
<dbReference type="GO" id="GO:0006281">
    <property type="term" value="P:DNA repair"/>
    <property type="evidence" value="ECO:0007669"/>
    <property type="project" value="UniProtKB-KW"/>
</dbReference>
<dbReference type="AlphaFoldDB" id="B1ZUX3"/>
<comment type="catalytic activity">
    <reaction evidence="6">
        <text>a 6-O-methyl-2'-deoxyguanosine in DNA + L-cysteinyl-[protein] = S-methyl-L-cysteinyl-[protein] + a 2'-deoxyguanosine in DNA</text>
        <dbReference type="Rhea" id="RHEA:24000"/>
        <dbReference type="Rhea" id="RHEA-COMP:10131"/>
        <dbReference type="Rhea" id="RHEA-COMP:10132"/>
        <dbReference type="Rhea" id="RHEA-COMP:11367"/>
        <dbReference type="Rhea" id="RHEA-COMP:11368"/>
        <dbReference type="ChEBI" id="CHEBI:29950"/>
        <dbReference type="ChEBI" id="CHEBI:82612"/>
        <dbReference type="ChEBI" id="CHEBI:85445"/>
        <dbReference type="ChEBI" id="CHEBI:85448"/>
        <dbReference type="EC" id="2.1.1.63"/>
    </reaction>
</comment>
<evidence type="ECO:0000259" key="7">
    <source>
        <dbReference type="Pfam" id="PF01035"/>
    </source>
</evidence>
<dbReference type="SUPFAM" id="SSF46767">
    <property type="entry name" value="Methylated DNA-protein cysteine methyltransferase, C-terminal domain"/>
    <property type="match status" value="1"/>
</dbReference>
<reference evidence="8 9" key="1">
    <citation type="journal article" date="2011" name="J. Bacteriol.">
        <title>Genome sequence of the verrucomicrobium Opitutus terrae PB90-1, an abundant inhabitant of rice paddy soil ecosystems.</title>
        <authorList>
            <person name="van Passel M.W."/>
            <person name="Kant R."/>
            <person name="Palva A."/>
            <person name="Copeland A."/>
            <person name="Lucas S."/>
            <person name="Lapidus A."/>
            <person name="Glavina del Rio T."/>
            <person name="Pitluck S."/>
            <person name="Goltsman E."/>
            <person name="Clum A."/>
            <person name="Sun H."/>
            <person name="Schmutz J."/>
            <person name="Larimer F.W."/>
            <person name="Land M.L."/>
            <person name="Hauser L."/>
            <person name="Kyrpides N."/>
            <person name="Mikhailova N."/>
            <person name="Richardson P.P."/>
            <person name="Janssen P.H."/>
            <person name="de Vos W.M."/>
            <person name="Smidt H."/>
        </authorList>
    </citation>
    <scope>NUCLEOTIDE SEQUENCE [LARGE SCALE GENOMIC DNA]</scope>
    <source>
        <strain evidence="9">DSM 11246 / JCM 15787 / PB90-1</strain>
    </source>
</reference>
<dbReference type="GO" id="GO:0032259">
    <property type="term" value="P:methylation"/>
    <property type="evidence" value="ECO:0007669"/>
    <property type="project" value="UniProtKB-KW"/>
</dbReference>
<sequence>MGRTTFTTEFGCCAIAWSDQVLTGFELPEAQPAAADVAPPPEIAAIIARVQRHLSGDLQDFSRLPFDFHLVPAFNADVLQATLQVKPGQTCSYGEIAARLGYPPATSRAVGAALGVNRWPLLIPCHRIVGADGRMTGFSGPGGVKQKLRLLALEGAQLLAE</sequence>
<dbReference type="KEGG" id="ote:Oter_2662"/>
<dbReference type="Gene3D" id="1.10.10.10">
    <property type="entry name" value="Winged helix-like DNA-binding domain superfamily/Winged helix DNA-binding domain"/>
    <property type="match status" value="1"/>
</dbReference>
<keyword evidence="3 8" id="KW-0808">Transferase</keyword>
<dbReference type="Pfam" id="PF01035">
    <property type="entry name" value="DNA_binding_1"/>
    <property type="match status" value="1"/>
</dbReference>
<accession>B1ZUX3</accession>
<name>B1ZUX3_OPITP</name>
<protein>
    <submittedName>
        <fullName evidence="8">Methylated-DNA--protein-cysteine methyltransferase</fullName>
    </submittedName>
</protein>
<dbReference type="STRING" id="452637.Oter_2662"/>
<gene>
    <name evidence="8" type="ordered locus">Oter_2662</name>
</gene>
<dbReference type="NCBIfam" id="TIGR00589">
    <property type="entry name" value="ogt"/>
    <property type="match status" value="1"/>
</dbReference>
<evidence type="ECO:0000313" key="8">
    <source>
        <dbReference type="EMBL" id="ACB75943.1"/>
    </source>
</evidence>
<dbReference type="InterPro" id="IPR001497">
    <property type="entry name" value="MethylDNA_cys_MeTrfase_AS"/>
</dbReference>
<organism evidence="8 9">
    <name type="scientific">Opitutus terrae (strain DSM 11246 / JCM 15787 / PB90-1)</name>
    <dbReference type="NCBI Taxonomy" id="452637"/>
    <lineage>
        <taxon>Bacteria</taxon>
        <taxon>Pseudomonadati</taxon>
        <taxon>Verrucomicrobiota</taxon>
        <taxon>Opitutia</taxon>
        <taxon>Opitutales</taxon>
        <taxon>Opitutaceae</taxon>
        <taxon>Opitutus</taxon>
    </lineage>
</organism>
<dbReference type="InterPro" id="IPR014048">
    <property type="entry name" value="MethylDNA_cys_MeTrfase_DNA-bd"/>
</dbReference>
<dbReference type="HOGENOM" id="CLU_000445_52_2_0"/>
<evidence type="ECO:0000313" key="9">
    <source>
        <dbReference type="Proteomes" id="UP000007013"/>
    </source>
</evidence>
<dbReference type="CDD" id="cd06445">
    <property type="entry name" value="ATase"/>
    <property type="match status" value="1"/>
</dbReference>
<dbReference type="Proteomes" id="UP000007013">
    <property type="component" value="Chromosome"/>
</dbReference>
<dbReference type="InterPro" id="IPR036217">
    <property type="entry name" value="MethylDNA_cys_MeTrfase_DNAb"/>
</dbReference>
<keyword evidence="5" id="KW-0234">DNA repair</keyword>
<evidence type="ECO:0000256" key="5">
    <source>
        <dbReference type="ARBA" id="ARBA00023204"/>
    </source>
</evidence>
<evidence type="ECO:0000256" key="1">
    <source>
        <dbReference type="ARBA" id="ARBA00001286"/>
    </source>
</evidence>
<dbReference type="OrthoDB" id="9783680at2"/>
<evidence type="ECO:0000256" key="4">
    <source>
        <dbReference type="ARBA" id="ARBA00022763"/>
    </source>
</evidence>
<dbReference type="InterPro" id="IPR036388">
    <property type="entry name" value="WH-like_DNA-bd_sf"/>
</dbReference>
<proteinExistence type="predicted"/>
<feature type="domain" description="Methylated-DNA-[protein]-cysteine S-methyltransferase DNA binding" evidence="7">
    <location>
        <begin position="74"/>
        <end position="156"/>
    </location>
</feature>
<evidence type="ECO:0000256" key="6">
    <source>
        <dbReference type="ARBA" id="ARBA00049348"/>
    </source>
</evidence>
<dbReference type="eggNOG" id="COG0350">
    <property type="taxonomic scope" value="Bacteria"/>
</dbReference>
<dbReference type="PROSITE" id="PS00374">
    <property type="entry name" value="MGMT"/>
    <property type="match status" value="1"/>
</dbReference>
<comment type="catalytic activity">
    <reaction evidence="1">
        <text>a 4-O-methyl-thymidine in DNA + L-cysteinyl-[protein] = a thymidine in DNA + S-methyl-L-cysteinyl-[protein]</text>
        <dbReference type="Rhea" id="RHEA:53428"/>
        <dbReference type="Rhea" id="RHEA-COMP:10131"/>
        <dbReference type="Rhea" id="RHEA-COMP:10132"/>
        <dbReference type="Rhea" id="RHEA-COMP:13555"/>
        <dbReference type="Rhea" id="RHEA-COMP:13556"/>
        <dbReference type="ChEBI" id="CHEBI:29950"/>
        <dbReference type="ChEBI" id="CHEBI:82612"/>
        <dbReference type="ChEBI" id="CHEBI:137386"/>
        <dbReference type="ChEBI" id="CHEBI:137387"/>
        <dbReference type="EC" id="2.1.1.63"/>
    </reaction>
</comment>
<keyword evidence="2 8" id="KW-0489">Methyltransferase</keyword>